<dbReference type="InterPro" id="IPR013655">
    <property type="entry name" value="PAS_fold_3"/>
</dbReference>
<evidence type="ECO:0000256" key="5">
    <source>
        <dbReference type="ARBA" id="ARBA00022741"/>
    </source>
</evidence>
<dbReference type="PANTHER" id="PTHR41523">
    <property type="entry name" value="TWO-COMPONENT SYSTEM SENSOR PROTEIN"/>
    <property type="match status" value="1"/>
</dbReference>
<evidence type="ECO:0000313" key="10">
    <source>
        <dbReference type="EMBL" id="MFC0387954.1"/>
    </source>
</evidence>
<evidence type="ECO:0000259" key="8">
    <source>
        <dbReference type="SMART" id="SM00091"/>
    </source>
</evidence>
<keyword evidence="6 10" id="KW-0418">Kinase</keyword>
<name>A0ABV6IWH1_9PROT</name>
<comment type="catalytic activity">
    <reaction evidence="1">
        <text>ATP + protein L-histidine = ADP + protein N-phospho-L-histidine.</text>
        <dbReference type="EC" id="2.7.13.3"/>
    </reaction>
</comment>
<dbReference type="Gene3D" id="3.30.565.10">
    <property type="entry name" value="Histidine kinase-like ATPase, C-terminal domain"/>
    <property type="match status" value="1"/>
</dbReference>
<dbReference type="Pfam" id="PF08447">
    <property type="entry name" value="PAS_3"/>
    <property type="match status" value="1"/>
</dbReference>
<protein>
    <recommendedName>
        <fullName evidence="2">histidine kinase</fullName>
        <ecNumber evidence="2">2.7.13.3</ecNumber>
    </recommendedName>
</protein>
<dbReference type="InterPro" id="IPR011102">
    <property type="entry name" value="Sig_transdc_His_kinase_HWE"/>
</dbReference>
<dbReference type="EC" id="2.7.13.3" evidence="2"/>
<feature type="domain" description="Signal transduction histidine kinase HWE region" evidence="9">
    <location>
        <begin position="198"/>
        <end position="276"/>
    </location>
</feature>
<evidence type="ECO:0000259" key="9">
    <source>
        <dbReference type="SMART" id="SM00911"/>
    </source>
</evidence>
<accession>A0ABV6IWH1</accession>
<dbReference type="PANTHER" id="PTHR41523:SF8">
    <property type="entry name" value="ETHYLENE RESPONSE SENSOR PROTEIN"/>
    <property type="match status" value="1"/>
</dbReference>
<organism evidence="10 11">
    <name type="scientific">Muricoccus vinaceus</name>
    <dbReference type="NCBI Taxonomy" id="424704"/>
    <lineage>
        <taxon>Bacteria</taxon>
        <taxon>Pseudomonadati</taxon>
        <taxon>Pseudomonadota</taxon>
        <taxon>Alphaproteobacteria</taxon>
        <taxon>Acetobacterales</taxon>
        <taxon>Roseomonadaceae</taxon>
        <taxon>Muricoccus</taxon>
    </lineage>
</organism>
<dbReference type="InterPro" id="IPR035965">
    <property type="entry name" value="PAS-like_dom_sf"/>
</dbReference>
<feature type="domain" description="PAS" evidence="8">
    <location>
        <begin position="65"/>
        <end position="131"/>
    </location>
</feature>
<dbReference type="Proteomes" id="UP001589789">
    <property type="component" value="Unassembled WGS sequence"/>
</dbReference>
<evidence type="ECO:0000256" key="2">
    <source>
        <dbReference type="ARBA" id="ARBA00012438"/>
    </source>
</evidence>
<dbReference type="EMBL" id="JBHLVZ010000073">
    <property type="protein sequence ID" value="MFC0387954.1"/>
    <property type="molecule type" value="Genomic_DNA"/>
</dbReference>
<evidence type="ECO:0000313" key="11">
    <source>
        <dbReference type="Proteomes" id="UP001589789"/>
    </source>
</evidence>
<dbReference type="RefSeq" id="WP_377053899.1">
    <property type="nucleotide sequence ID" value="NZ_JBHLVZ010000073.1"/>
</dbReference>
<dbReference type="GO" id="GO:0004673">
    <property type="term" value="F:protein histidine kinase activity"/>
    <property type="evidence" value="ECO:0007669"/>
    <property type="project" value="UniProtKB-EC"/>
</dbReference>
<evidence type="ECO:0000256" key="6">
    <source>
        <dbReference type="ARBA" id="ARBA00022777"/>
    </source>
</evidence>
<comment type="caution">
    <text evidence="10">The sequence shown here is derived from an EMBL/GenBank/DDBJ whole genome shotgun (WGS) entry which is preliminary data.</text>
</comment>
<keyword evidence="5" id="KW-0547">Nucleotide-binding</keyword>
<dbReference type="InterPro" id="IPR036890">
    <property type="entry name" value="HATPase_C_sf"/>
</dbReference>
<keyword evidence="11" id="KW-1185">Reference proteome</keyword>
<gene>
    <name evidence="10" type="ORF">ACFFIC_20765</name>
</gene>
<evidence type="ECO:0000256" key="7">
    <source>
        <dbReference type="ARBA" id="ARBA00022840"/>
    </source>
</evidence>
<dbReference type="SUPFAM" id="SSF55785">
    <property type="entry name" value="PYP-like sensor domain (PAS domain)"/>
    <property type="match status" value="1"/>
</dbReference>
<dbReference type="Gene3D" id="3.30.450.20">
    <property type="entry name" value="PAS domain"/>
    <property type="match status" value="1"/>
</dbReference>
<evidence type="ECO:0000256" key="1">
    <source>
        <dbReference type="ARBA" id="ARBA00000085"/>
    </source>
</evidence>
<dbReference type="Pfam" id="PF07536">
    <property type="entry name" value="HWE_HK"/>
    <property type="match status" value="1"/>
</dbReference>
<keyword evidence="7" id="KW-0067">ATP-binding</keyword>
<evidence type="ECO:0000256" key="4">
    <source>
        <dbReference type="ARBA" id="ARBA00022679"/>
    </source>
</evidence>
<dbReference type="CDD" id="cd00130">
    <property type="entry name" value="PAS"/>
    <property type="match status" value="1"/>
</dbReference>
<dbReference type="SMART" id="SM00911">
    <property type="entry name" value="HWE_HK"/>
    <property type="match status" value="1"/>
</dbReference>
<evidence type="ECO:0000256" key="3">
    <source>
        <dbReference type="ARBA" id="ARBA00022553"/>
    </source>
</evidence>
<dbReference type="InterPro" id="IPR000014">
    <property type="entry name" value="PAS"/>
</dbReference>
<keyword evidence="3" id="KW-0597">Phosphoprotein</keyword>
<keyword evidence="4 10" id="KW-0808">Transferase</keyword>
<reference evidence="10 11" key="1">
    <citation type="submission" date="2024-09" db="EMBL/GenBank/DDBJ databases">
        <authorList>
            <person name="Sun Q."/>
            <person name="Mori K."/>
        </authorList>
    </citation>
    <scope>NUCLEOTIDE SEQUENCE [LARGE SCALE GENOMIC DNA]</scope>
    <source>
        <strain evidence="10 11">CCM 7468</strain>
    </source>
</reference>
<dbReference type="SMART" id="SM00091">
    <property type="entry name" value="PAS"/>
    <property type="match status" value="1"/>
</dbReference>
<proteinExistence type="predicted"/>
<sequence length="394" mass="42759">MEEVADEADPAWGAQEAEDARLRAALAAVGLDAKDAATAVEVIRAELAQTPEAPATHVARPQSGDRLLALADVIPQLLWHSANEGQWIWASPSWLAYTGQSSEGSLGRGWLEPVHPDDRDATLRAWHEAPQRGGLDVKHRIRRALDGAWRLHHTRSAPLSRTAVMLEEGGCATEWVGSSADVEDVRRMEGEQRALLLEVQHRTRNILAVVAAIARRSLPPNTVRDDFAARIACLGRVQGFLARSGAWSVPLRDLVEAELRALGNKEADRAQVNGPEVELPGVVVQPIALALHELAANAAKHGAMAQSSGHVAVTWRLDQAVEGAKRLVIDWQETGVTMPAGPLLRRFGWEVIERTVPHQLQGEARLERGADGVRCQLALPFGQTEARAPDLDCG</sequence>